<dbReference type="InterPro" id="IPR027417">
    <property type="entry name" value="P-loop_NTPase"/>
</dbReference>
<evidence type="ECO:0000256" key="3">
    <source>
        <dbReference type="ARBA" id="ARBA00012071"/>
    </source>
</evidence>
<keyword evidence="9 13" id="KW-0418">Kinase</keyword>
<evidence type="ECO:0000256" key="13">
    <source>
        <dbReference type="HAMAP-Rule" id="MF_00409"/>
    </source>
</evidence>
<dbReference type="PANTHER" id="PTHR42724:SF1">
    <property type="entry name" value="TETRAACYLDISACCHARIDE 4'-KINASE, MITOCHONDRIAL-RELATED"/>
    <property type="match status" value="1"/>
</dbReference>
<dbReference type="GO" id="GO:0009029">
    <property type="term" value="F:lipid-A 4'-kinase activity"/>
    <property type="evidence" value="ECO:0007669"/>
    <property type="project" value="UniProtKB-UniRule"/>
</dbReference>
<keyword evidence="5 13" id="KW-0444">Lipid biosynthesis</keyword>
<keyword evidence="15" id="KW-1185">Reference proteome</keyword>
<dbReference type="UniPathway" id="UPA00359">
    <property type="reaction ID" value="UER00482"/>
</dbReference>
<dbReference type="NCBIfam" id="TIGR00682">
    <property type="entry name" value="lpxK"/>
    <property type="match status" value="1"/>
</dbReference>
<dbReference type="Proteomes" id="UP000666240">
    <property type="component" value="Unassembled WGS sequence"/>
</dbReference>
<evidence type="ECO:0000256" key="10">
    <source>
        <dbReference type="ARBA" id="ARBA00022840"/>
    </source>
</evidence>
<keyword evidence="11 13" id="KW-0443">Lipid metabolism</keyword>
<comment type="function">
    <text evidence="1 13">Transfers the gamma-phosphate of ATP to the 4'-position of a tetraacyldisaccharide 1-phosphate intermediate (termed DS-1-P) to form tetraacyldisaccharide 1,4'-bis-phosphate (lipid IVA).</text>
</comment>
<keyword evidence="10 13" id="KW-0067">ATP-binding</keyword>
<dbReference type="RefSeq" id="WP_209334658.1">
    <property type="nucleotide sequence ID" value="NZ_JAGIYY010000002.1"/>
</dbReference>
<name>A0A8J7UI86_9HYPH</name>
<evidence type="ECO:0000256" key="11">
    <source>
        <dbReference type="ARBA" id="ARBA00023098"/>
    </source>
</evidence>
<dbReference type="HAMAP" id="MF_00409">
    <property type="entry name" value="LpxK"/>
    <property type="match status" value="1"/>
</dbReference>
<evidence type="ECO:0000313" key="14">
    <source>
        <dbReference type="EMBL" id="MBP0438633.1"/>
    </source>
</evidence>
<keyword evidence="8 13" id="KW-0547">Nucleotide-binding</keyword>
<protein>
    <recommendedName>
        <fullName evidence="4 13">Tetraacyldisaccharide 4'-kinase</fullName>
        <ecNumber evidence="3 13">2.7.1.130</ecNumber>
    </recommendedName>
    <alternativeName>
        <fullName evidence="12 13">Lipid A 4'-kinase</fullName>
    </alternativeName>
</protein>
<evidence type="ECO:0000256" key="1">
    <source>
        <dbReference type="ARBA" id="ARBA00002274"/>
    </source>
</evidence>
<comment type="caution">
    <text evidence="14">The sequence shown here is derived from an EMBL/GenBank/DDBJ whole genome shotgun (WGS) entry which is preliminary data.</text>
</comment>
<dbReference type="AlphaFoldDB" id="A0A8J7UI86"/>
<feature type="binding site" evidence="13">
    <location>
        <begin position="54"/>
        <end position="61"/>
    </location>
    <ligand>
        <name>ATP</name>
        <dbReference type="ChEBI" id="CHEBI:30616"/>
    </ligand>
</feature>
<comment type="similarity">
    <text evidence="13">Belongs to the LpxK family.</text>
</comment>
<dbReference type="GO" id="GO:0005524">
    <property type="term" value="F:ATP binding"/>
    <property type="evidence" value="ECO:0007669"/>
    <property type="project" value="UniProtKB-UniRule"/>
</dbReference>
<dbReference type="GO" id="GO:0009244">
    <property type="term" value="P:lipopolysaccharide core region biosynthetic process"/>
    <property type="evidence" value="ECO:0007669"/>
    <property type="project" value="TreeGrafter"/>
</dbReference>
<evidence type="ECO:0000256" key="2">
    <source>
        <dbReference type="ARBA" id="ARBA00004870"/>
    </source>
</evidence>
<keyword evidence="7 13" id="KW-0808">Transferase</keyword>
<evidence type="ECO:0000256" key="9">
    <source>
        <dbReference type="ARBA" id="ARBA00022777"/>
    </source>
</evidence>
<comment type="pathway">
    <text evidence="2 13">Glycolipid biosynthesis; lipid IV(A) biosynthesis; lipid IV(A) from (3R)-3-hydroxytetradecanoyl-[acyl-carrier-protein] and UDP-N-acetyl-alpha-D-glucosamine: step 6/6.</text>
</comment>
<proteinExistence type="inferred from homology"/>
<sequence length="341" mass="36512">MASEAPPFWWEDADWRARALWPASMLYGIVSGHRMRRAPWVKIAAPVLCIGNFTVGGAGKTPVAIAAAHAMRARGLRPGILSRGHGGSFTKPRLVDAGHDIAKHVGDEPLLLASAAPVAVSPDRAKAAALLLSQGCDALIMDDGFQSARIHIDYALLVVDAARGIGNGHVIPAGPLRATLVEQLRQTTGLLKMGHGSAADPVIRRAARAGRPYFEAETRIKAGQDIANRRFLAFAGIGHNAKFFDTVRDNGGEVVLARSFPDHHAYAEDELAELQALAAEHGAQLITTAKDAARLRGWSPASTRFLDGVQVLEVETVFDDPNALNRIIDGTLAAYRDRRIG</sequence>
<comment type="catalytic activity">
    <reaction evidence="13">
        <text>a lipid A disaccharide + ATP = a lipid IVA + ADP + H(+)</text>
        <dbReference type="Rhea" id="RHEA:67840"/>
        <dbReference type="ChEBI" id="CHEBI:15378"/>
        <dbReference type="ChEBI" id="CHEBI:30616"/>
        <dbReference type="ChEBI" id="CHEBI:176343"/>
        <dbReference type="ChEBI" id="CHEBI:176425"/>
        <dbReference type="ChEBI" id="CHEBI:456216"/>
        <dbReference type="EC" id="2.7.1.130"/>
    </reaction>
</comment>
<evidence type="ECO:0000256" key="8">
    <source>
        <dbReference type="ARBA" id="ARBA00022741"/>
    </source>
</evidence>
<evidence type="ECO:0000256" key="6">
    <source>
        <dbReference type="ARBA" id="ARBA00022556"/>
    </source>
</evidence>
<dbReference type="InterPro" id="IPR003758">
    <property type="entry name" value="LpxK"/>
</dbReference>
<dbReference type="PANTHER" id="PTHR42724">
    <property type="entry name" value="TETRAACYLDISACCHARIDE 4'-KINASE"/>
    <property type="match status" value="1"/>
</dbReference>
<evidence type="ECO:0000313" key="15">
    <source>
        <dbReference type="Proteomes" id="UP000666240"/>
    </source>
</evidence>
<keyword evidence="6 13" id="KW-0441">Lipid A biosynthesis</keyword>
<accession>A0A8J7UI86</accession>
<dbReference type="EMBL" id="JAGIYY010000002">
    <property type="protein sequence ID" value="MBP0438633.1"/>
    <property type="molecule type" value="Genomic_DNA"/>
</dbReference>
<evidence type="ECO:0000256" key="7">
    <source>
        <dbReference type="ARBA" id="ARBA00022679"/>
    </source>
</evidence>
<gene>
    <name evidence="13" type="primary">lpxK</name>
    <name evidence="14" type="ORF">J5Y06_08235</name>
</gene>
<dbReference type="GO" id="GO:0005886">
    <property type="term" value="C:plasma membrane"/>
    <property type="evidence" value="ECO:0007669"/>
    <property type="project" value="TreeGrafter"/>
</dbReference>
<dbReference type="GO" id="GO:0009245">
    <property type="term" value="P:lipid A biosynthetic process"/>
    <property type="evidence" value="ECO:0007669"/>
    <property type="project" value="UniProtKB-UniRule"/>
</dbReference>
<reference evidence="14" key="1">
    <citation type="submission" date="2021-03" db="EMBL/GenBank/DDBJ databases">
        <title>Genome sequencing and assembly of Tianweitania sediminis.</title>
        <authorList>
            <person name="Chhetri G."/>
        </authorList>
    </citation>
    <scope>NUCLEOTIDE SEQUENCE</scope>
    <source>
        <strain evidence="14">Z8</strain>
    </source>
</reference>
<organism evidence="14 15">
    <name type="scientific">Tianweitania sediminis</name>
    <dbReference type="NCBI Taxonomy" id="1502156"/>
    <lineage>
        <taxon>Bacteria</taxon>
        <taxon>Pseudomonadati</taxon>
        <taxon>Pseudomonadota</taxon>
        <taxon>Alphaproteobacteria</taxon>
        <taxon>Hyphomicrobiales</taxon>
        <taxon>Phyllobacteriaceae</taxon>
        <taxon>Tianweitania</taxon>
    </lineage>
</organism>
<evidence type="ECO:0000256" key="4">
    <source>
        <dbReference type="ARBA" id="ARBA00016436"/>
    </source>
</evidence>
<dbReference type="EC" id="2.7.1.130" evidence="3 13"/>
<dbReference type="Pfam" id="PF02606">
    <property type="entry name" value="LpxK"/>
    <property type="match status" value="1"/>
</dbReference>
<dbReference type="SUPFAM" id="SSF52540">
    <property type="entry name" value="P-loop containing nucleoside triphosphate hydrolases"/>
    <property type="match status" value="1"/>
</dbReference>
<evidence type="ECO:0000256" key="12">
    <source>
        <dbReference type="ARBA" id="ARBA00029757"/>
    </source>
</evidence>
<evidence type="ECO:0000256" key="5">
    <source>
        <dbReference type="ARBA" id="ARBA00022516"/>
    </source>
</evidence>